<dbReference type="EMBL" id="HBEG01025724">
    <property type="protein sequence ID" value="CAD8361971.1"/>
    <property type="molecule type" value="Transcribed_RNA"/>
</dbReference>
<evidence type="ECO:0000313" key="1">
    <source>
        <dbReference type="EMBL" id="CAD8361971.1"/>
    </source>
</evidence>
<organism evidence="1">
    <name type="scientific">Pyrodinium bahamense</name>
    <dbReference type="NCBI Taxonomy" id="73915"/>
    <lineage>
        <taxon>Eukaryota</taxon>
        <taxon>Sar</taxon>
        <taxon>Alveolata</taxon>
        <taxon>Dinophyceae</taxon>
        <taxon>Gonyaulacales</taxon>
        <taxon>Pyrocystaceae</taxon>
        <taxon>Pyrodinium</taxon>
    </lineage>
</organism>
<proteinExistence type="predicted"/>
<name>A0A7S0FIQ9_9DINO</name>
<evidence type="ECO:0008006" key="2">
    <source>
        <dbReference type="Google" id="ProtNLM"/>
    </source>
</evidence>
<gene>
    <name evidence="1" type="ORF">PBAH0796_LOCUS15647</name>
</gene>
<sequence>MASNDVGQDPCTQRVLAASVAENEAISLDRAGNVAAAIQRYEECERELSGAIGLALPAHADDHPKLVQHRKEILDRIAHLKSLNGAAPTIPVEQQINAVQLGMQATGAASSAVSSAGGAKTLAACAALGAVGGFVVLGGTVGAGLSIVGGAAGAAYVATRQDKLGDAARTAGSCAIAGVEKAKKLNDEHKVTAKIADAGSKAVTAAKTVDEKYKISDKVSHGVGTILSKAQEIEQKHQVTDKVASGISKGFGKLSSALEGASKKSSGTASSTAQ</sequence>
<accession>A0A7S0FIQ9</accession>
<reference evidence="1" key="1">
    <citation type="submission" date="2021-01" db="EMBL/GenBank/DDBJ databases">
        <authorList>
            <person name="Corre E."/>
            <person name="Pelletier E."/>
            <person name="Niang G."/>
            <person name="Scheremetjew M."/>
            <person name="Finn R."/>
            <person name="Kale V."/>
            <person name="Holt S."/>
            <person name="Cochrane G."/>
            <person name="Meng A."/>
            <person name="Brown T."/>
            <person name="Cohen L."/>
        </authorList>
    </citation>
    <scope>NUCLEOTIDE SEQUENCE</scope>
    <source>
        <strain evidence="1">Pbaha01</strain>
    </source>
</reference>
<protein>
    <recommendedName>
        <fullName evidence="2">MIT domain-containing protein</fullName>
    </recommendedName>
</protein>
<dbReference type="AlphaFoldDB" id="A0A7S0FIQ9"/>